<dbReference type="FunCoup" id="A0A7M7JXF2">
    <property type="interactions" value="1168"/>
</dbReference>
<dbReference type="GO" id="GO:0005739">
    <property type="term" value="C:mitochondrion"/>
    <property type="evidence" value="ECO:0007669"/>
    <property type="project" value="UniProtKB-SubCell"/>
</dbReference>
<dbReference type="PANTHER" id="PTHR43557">
    <property type="entry name" value="APOPTOSIS-INDUCING FACTOR 1"/>
    <property type="match status" value="1"/>
</dbReference>
<dbReference type="EnsemblMetazoa" id="XM_022802566">
    <property type="protein sequence ID" value="XP_022658301"/>
    <property type="gene ID" value="LOC111249133"/>
</dbReference>
<evidence type="ECO:0000256" key="11">
    <source>
        <dbReference type="ARBA" id="ARBA00047786"/>
    </source>
</evidence>
<keyword evidence="4" id="KW-0285">Flavoprotein</keyword>
<dbReference type="InterPro" id="IPR029324">
    <property type="entry name" value="AIF_C"/>
</dbReference>
<dbReference type="GO" id="GO:0033108">
    <property type="term" value="P:mitochondrial respiratory chain complex assembly"/>
    <property type="evidence" value="ECO:0007669"/>
    <property type="project" value="TreeGrafter"/>
</dbReference>
<evidence type="ECO:0000313" key="14">
    <source>
        <dbReference type="EnsemblMetazoa" id="XP_022658300"/>
    </source>
</evidence>
<keyword evidence="5" id="KW-0053">Apoptosis</keyword>
<dbReference type="RefSeq" id="XP_022658301.1">
    <property type="nucleotide sequence ID" value="XM_022802566.1"/>
</dbReference>
<dbReference type="PANTHER" id="PTHR43557:SF4">
    <property type="entry name" value="APOPTOSIS-INDUCING FACTOR 1, MITOCHONDRIAL"/>
    <property type="match status" value="1"/>
</dbReference>
<keyword evidence="9" id="KW-0520">NAD</keyword>
<evidence type="ECO:0000256" key="7">
    <source>
        <dbReference type="ARBA" id="ARBA00022946"/>
    </source>
</evidence>
<dbReference type="GeneID" id="111249133"/>
<evidence type="ECO:0000256" key="4">
    <source>
        <dbReference type="ARBA" id="ARBA00022630"/>
    </source>
</evidence>
<keyword evidence="10" id="KW-0496">Mitochondrion</keyword>
<dbReference type="OrthoDB" id="6029at2759"/>
<name>A0A7M7JXF2_VARDE</name>
<evidence type="ECO:0000256" key="6">
    <source>
        <dbReference type="ARBA" id="ARBA00022827"/>
    </source>
</evidence>
<dbReference type="InParanoid" id="A0A7M7JXF2"/>
<dbReference type="Pfam" id="PF07992">
    <property type="entry name" value="Pyr_redox_2"/>
    <property type="match status" value="1"/>
</dbReference>
<dbReference type="Gene3D" id="3.50.50.60">
    <property type="entry name" value="FAD/NAD(P)-binding domain"/>
    <property type="match status" value="2"/>
</dbReference>
<dbReference type="RefSeq" id="XP_022658300.1">
    <property type="nucleotide sequence ID" value="XM_022802565.1"/>
</dbReference>
<feature type="domain" description="Mitochondrial apoptosis-inducing factor C-terminal" evidence="13">
    <location>
        <begin position="433"/>
        <end position="470"/>
    </location>
</feature>
<dbReference type="Pfam" id="PF14721">
    <property type="entry name" value="AIF_C"/>
    <property type="match status" value="2"/>
</dbReference>
<evidence type="ECO:0000259" key="13">
    <source>
        <dbReference type="Pfam" id="PF14721"/>
    </source>
</evidence>
<dbReference type="EnsemblMetazoa" id="XM_022802564">
    <property type="protein sequence ID" value="XP_022658299"/>
    <property type="gene ID" value="LOC111249133"/>
</dbReference>
<evidence type="ECO:0000259" key="12">
    <source>
        <dbReference type="Pfam" id="PF07992"/>
    </source>
</evidence>
<proteinExistence type="inferred from homology"/>
<feature type="domain" description="FAD/NAD(P)-binding" evidence="12">
    <location>
        <begin position="48"/>
        <end position="370"/>
    </location>
</feature>
<keyword evidence="6" id="KW-0274">FAD</keyword>
<organism evidence="14 15">
    <name type="scientific">Varroa destructor</name>
    <name type="common">Honeybee mite</name>
    <dbReference type="NCBI Taxonomy" id="109461"/>
    <lineage>
        <taxon>Eukaryota</taxon>
        <taxon>Metazoa</taxon>
        <taxon>Ecdysozoa</taxon>
        <taxon>Arthropoda</taxon>
        <taxon>Chelicerata</taxon>
        <taxon>Arachnida</taxon>
        <taxon>Acari</taxon>
        <taxon>Parasitiformes</taxon>
        <taxon>Mesostigmata</taxon>
        <taxon>Gamasina</taxon>
        <taxon>Dermanyssoidea</taxon>
        <taxon>Varroidae</taxon>
        <taxon>Varroa</taxon>
    </lineage>
</organism>
<dbReference type="PRINTS" id="PR00368">
    <property type="entry name" value="FADPNR"/>
</dbReference>
<evidence type="ECO:0000256" key="8">
    <source>
        <dbReference type="ARBA" id="ARBA00023002"/>
    </source>
</evidence>
<keyword evidence="7" id="KW-0809">Transit peptide</keyword>
<protein>
    <submittedName>
        <fullName evidence="14">Uncharacterized protein</fullName>
    </submittedName>
</protein>
<comment type="cofactor">
    <cofactor evidence="1">
        <name>FAD</name>
        <dbReference type="ChEBI" id="CHEBI:57692"/>
    </cofactor>
</comment>
<dbReference type="GO" id="GO:0046983">
    <property type="term" value="F:protein dimerization activity"/>
    <property type="evidence" value="ECO:0007669"/>
    <property type="project" value="InterPro"/>
</dbReference>
<dbReference type="SUPFAM" id="SSF55424">
    <property type="entry name" value="FAD/NAD-linked reductases, dimerisation (C-terminal) domain"/>
    <property type="match status" value="1"/>
</dbReference>
<keyword evidence="15" id="KW-1185">Reference proteome</keyword>
<comment type="catalytic activity">
    <reaction evidence="11">
        <text>A + NADH + H(+) = AH2 + NAD(+)</text>
        <dbReference type="Rhea" id="RHEA:11356"/>
        <dbReference type="ChEBI" id="CHEBI:13193"/>
        <dbReference type="ChEBI" id="CHEBI:15378"/>
        <dbReference type="ChEBI" id="CHEBI:17499"/>
        <dbReference type="ChEBI" id="CHEBI:57540"/>
        <dbReference type="ChEBI" id="CHEBI:57945"/>
    </reaction>
</comment>
<evidence type="ECO:0000256" key="1">
    <source>
        <dbReference type="ARBA" id="ARBA00001974"/>
    </source>
</evidence>
<evidence type="ECO:0000256" key="2">
    <source>
        <dbReference type="ARBA" id="ARBA00004173"/>
    </source>
</evidence>
<dbReference type="Gene3D" id="3.30.390.30">
    <property type="match status" value="1"/>
</dbReference>
<dbReference type="KEGG" id="vde:111249133"/>
<comment type="subcellular location">
    <subcellularLocation>
        <location evidence="2">Mitochondrion</location>
    </subcellularLocation>
</comment>
<dbReference type="InterPro" id="IPR050446">
    <property type="entry name" value="FAD-oxidoreductase/Apoptosis"/>
</dbReference>
<evidence type="ECO:0000313" key="15">
    <source>
        <dbReference type="Proteomes" id="UP000594260"/>
    </source>
</evidence>
<dbReference type="RefSeq" id="XP_022658302.1">
    <property type="nucleotide sequence ID" value="XM_022802567.1"/>
</dbReference>
<dbReference type="InterPro" id="IPR023753">
    <property type="entry name" value="FAD/NAD-binding_dom"/>
</dbReference>
<dbReference type="GO" id="GO:0071949">
    <property type="term" value="F:FAD binding"/>
    <property type="evidence" value="ECO:0007669"/>
    <property type="project" value="TreeGrafter"/>
</dbReference>
<dbReference type="SMART" id="SM01353">
    <property type="entry name" value="AIF_C"/>
    <property type="match status" value="1"/>
</dbReference>
<dbReference type="OMA" id="RSIFFEH"/>
<evidence type="ECO:0000256" key="9">
    <source>
        <dbReference type="ARBA" id="ARBA00023027"/>
    </source>
</evidence>
<evidence type="ECO:0000256" key="3">
    <source>
        <dbReference type="ARBA" id="ARBA00006442"/>
    </source>
</evidence>
<dbReference type="InterPro" id="IPR016156">
    <property type="entry name" value="FAD/NAD-linked_Rdtase_dimer_sf"/>
</dbReference>
<dbReference type="EnsemblMetazoa" id="XM_022802565">
    <property type="protein sequence ID" value="XP_022658300"/>
    <property type="gene ID" value="LOC111249133"/>
</dbReference>
<dbReference type="AlphaFoldDB" id="A0A7M7JXF2"/>
<reference evidence="14" key="1">
    <citation type="submission" date="2021-01" db="UniProtKB">
        <authorList>
            <consortium name="EnsemblMetazoa"/>
        </authorList>
    </citation>
    <scope>IDENTIFICATION</scope>
</reference>
<keyword evidence="8" id="KW-0560">Oxidoreductase</keyword>
<dbReference type="SUPFAM" id="SSF51905">
    <property type="entry name" value="FAD/NAD(P)-binding domain"/>
    <property type="match status" value="1"/>
</dbReference>
<feature type="domain" description="Mitochondrial apoptosis-inducing factor C-terminal" evidence="13">
    <location>
        <begin position="377"/>
        <end position="429"/>
    </location>
</feature>
<dbReference type="GO" id="GO:0006915">
    <property type="term" value="P:apoptotic process"/>
    <property type="evidence" value="ECO:0007669"/>
    <property type="project" value="UniProtKB-KW"/>
</dbReference>
<dbReference type="GO" id="GO:0016174">
    <property type="term" value="F:NAD(P)H oxidase H2O2-forming activity"/>
    <property type="evidence" value="ECO:0007669"/>
    <property type="project" value="TreeGrafter"/>
</dbReference>
<dbReference type="Proteomes" id="UP000594260">
    <property type="component" value="Unplaced"/>
</dbReference>
<sequence length="513" mass="56770">MWNRKIVLTTTGLAGLGGAIYYSNQLNKKPSLRPQPVRAILPVDKVQYLLVGGGASTYGAYRAIRAADPKAQVLIVGEDNHLPYMKPPLSKELWQGDTLNEKMAFKQWNGKERSIMFEHPEYFAKVEAIKESPGVAYMGGLKVVRIDAKKKIVYFADGNQLEYGRCLLAPGAKTKSHPILSKIPEITPYIVELRTIDSFKSLQKSALESKSIVIVGESPAASELAVNMVEFAKRANSKLEVIQIFPEAANMCSLLPEYLAKWLTRQISAEGVEVLSGTDIIGAEVTTNKQVRLILTSGKQIIVDRIVLAMGSEPNIEFAQKSGLEVDKKNGGIVVNSEFQVSTDLYAAGDACSFYDQLLGRRRMQSHDHGIGTGRIAGRNMAGGHKSYSKQSIMWCDVGNVVSFEGVGVLDPTLETYSVFFPEHPEEKPDFNGRITRGVVFYKNKNDIVVGILLCNTFARLSEAEKIIKEQKPLDLKDVAKVFYEKSRFNEPTEVQQILAESSKKDDAEKAKN</sequence>
<comment type="similarity">
    <text evidence="3">Belongs to the FAD-dependent oxidoreductase family.</text>
</comment>
<accession>A0A7M7JXF2</accession>
<evidence type="ECO:0000256" key="10">
    <source>
        <dbReference type="ARBA" id="ARBA00023128"/>
    </source>
</evidence>
<dbReference type="RefSeq" id="XP_022658299.1">
    <property type="nucleotide sequence ID" value="XM_022802564.1"/>
</dbReference>
<dbReference type="EnsemblMetazoa" id="XM_022802567">
    <property type="protein sequence ID" value="XP_022658302"/>
    <property type="gene ID" value="LOC111249133"/>
</dbReference>
<dbReference type="InterPro" id="IPR036188">
    <property type="entry name" value="FAD/NAD-bd_sf"/>
</dbReference>
<evidence type="ECO:0000256" key="5">
    <source>
        <dbReference type="ARBA" id="ARBA00022703"/>
    </source>
</evidence>